<keyword evidence="4" id="KW-0560">Oxidoreductase</keyword>
<keyword evidence="6" id="KW-1185">Reference proteome</keyword>
<keyword evidence="3" id="KW-0408">Iron</keyword>
<keyword evidence="2" id="KW-0479">Metal-binding</keyword>
<organism evidence="5 6">
    <name type="scientific">Trichonephila inaurata madagascariensis</name>
    <dbReference type="NCBI Taxonomy" id="2747483"/>
    <lineage>
        <taxon>Eukaryota</taxon>
        <taxon>Metazoa</taxon>
        <taxon>Ecdysozoa</taxon>
        <taxon>Arthropoda</taxon>
        <taxon>Chelicerata</taxon>
        <taxon>Arachnida</taxon>
        <taxon>Araneae</taxon>
        <taxon>Araneomorphae</taxon>
        <taxon>Entelegynae</taxon>
        <taxon>Araneoidea</taxon>
        <taxon>Nephilidae</taxon>
        <taxon>Trichonephila</taxon>
        <taxon>Trichonephila inaurata</taxon>
    </lineage>
</organism>
<comment type="similarity">
    <text evidence="1">Belongs to the cytochrome P450 family.</text>
</comment>
<accession>A0A8X7C772</accession>
<evidence type="ECO:0000313" key="5">
    <source>
        <dbReference type="EMBL" id="GFY56418.1"/>
    </source>
</evidence>
<dbReference type="SUPFAM" id="SSF54060">
    <property type="entry name" value="His-Me finger endonucleases"/>
    <property type="match status" value="1"/>
</dbReference>
<dbReference type="GO" id="GO:0006082">
    <property type="term" value="P:organic acid metabolic process"/>
    <property type="evidence" value="ECO:0007669"/>
    <property type="project" value="TreeGrafter"/>
</dbReference>
<dbReference type="GO" id="GO:0006805">
    <property type="term" value="P:xenobiotic metabolic process"/>
    <property type="evidence" value="ECO:0007669"/>
    <property type="project" value="TreeGrafter"/>
</dbReference>
<dbReference type="OrthoDB" id="6431248at2759"/>
<dbReference type="PANTHER" id="PTHR24300">
    <property type="entry name" value="CYTOCHROME P450 508A4-RELATED"/>
    <property type="match status" value="1"/>
</dbReference>
<dbReference type="AlphaFoldDB" id="A0A8X7C772"/>
<dbReference type="InterPro" id="IPR002401">
    <property type="entry name" value="Cyt_P450_E_grp-I"/>
</dbReference>
<dbReference type="GO" id="GO:0005506">
    <property type="term" value="F:iron ion binding"/>
    <property type="evidence" value="ECO:0007669"/>
    <property type="project" value="InterPro"/>
</dbReference>
<dbReference type="Gene3D" id="3.40.570.10">
    <property type="entry name" value="Extracellular Endonuclease, subunit A"/>
    <property type="match status" value="1"/>
</dbReference>
<proteinExistence type="inferred from homology"/>
<dbReference type="GO" id="GO:0008395">
    <property type="term" value="F:steroid hydroxylase activity"/>
    <property type="evidence" value="ECO:0007669"/>
    <property type="project" value="TreeGrafter"/>
</dbReference>
<gene>
    <name evidence="5" type="primary">Cyp2a1</name>
    <name evidence="5" type="ORF">TNIN_300301</name>
</gene>
<dbReference type="PRINTS" id="PR00463">
    <property type="entry name" value="EP450I"/>
</dbReference>
<evidence type="ECO:0000256" key="1">
    <source>
        <dbReference type="ARBA" id="ARBA00010617"/>
    </source>
</evidence>
<dbReference type="InterPro" id="IPR050182">
    <property type="entry name" value="Cytochrome_P450_fam2"/>
</dbReference>
<evidence type="ECO:0000256" key="4">
    <source>
        <dbReference type="ARBA" id="ARBA00023033"/>
    </source>
</evidence>
<evidence type="ECO:0000313" key="6">
    <source>
        <dbReference type="Proteomes" id="UP000886998"/>
    </source>
</evidence>
<keyword evidence="4" id="KW-0503">Monooxygenase</keyword>
<dbReference type="SUPFAM" id="SSF48264">
    <property type="entry name" value="Cytochrome P450"/>
    <property type="match status" value="1"/>
</dbReference>
<dbReference type="EMBL" id="BMAV01010955">
    <property type="protein sequence ID" value="GFY56418.1"/>
    <property type="molecule type" value="Genomic_DNA"/>
</dbReference>
<dbReference type="GO" id="GO:0016712">
    <property type="term" value="F:oxidoreductase activity, acting on paired donors, with incorporation or reduction of molecular oxygen, reduced flavin or flavoprotein as one donor, and incorporation of one atom of oxygen"/>
    <property type="evidence" value="ECO:0007669"/>
    <property type="project" value="TreeGrafter"/>
</dbReference>
<dbReference type="Proteomes" id="UP000886998">
    <property type="component" value="Unassembled WGS sequence"/>
</dbReference>
<dbReference type="InterPro" id="IPR044929">
    <property type="entry name" value="DNA/RNA_non-sp_Endonuclease_sf"/>
</dbReference>
<evidence type="ECO:0000256" key="3">
    <source>
        <dbReference type="ARBA" id="ARBA00023004"/>
    </source>
</evidence>
<protein>
    <submittedName>
        <fullName evidence="5">Cytochrome P450 2A1</fullName>
    </submittedName>
</protein>
<dbReference type="InterPro" id="IPR036396">
    <property type="entry name" value="Cyt_P450_sf"/>
</dbReference>
<name>A0A8X7C772_9ARAC</name>
<evidence type="ECO:0000256" key="2">
    <source>
        <dbReference type="ARBA" id="ARBA00022723"/>
    </source>
</evidence>
<reference evidence="5" key="1">
    <citation type="submission" date="2020-08" db="EMBL/GenBank/DDBJ databases">
        <title>Multicomponent nature underlies the extraordinary mechanical properties of spider dragline silk.</title>
        <authorList>
            <person name="Kono N."/>
            <person name="Nakamura H."/>
            <person name="Mori M."/>
            <person name="Yoshida Y."/>
            <person name="Ohtoshi R."/>
            <person name="Malay A.D."/>
            <person name="Moran D.A.P."/>
            <person name="Tomita M."/>
            <person name="Numata K."/>
            <person name="Arakawa K."/>
        </authorList>
    </citation>
    <scope>NUCLEOTIDE SEQUENCE</scope>
</reference>
<dbReference type="GO" id="GO:0020037">
    <property type="term" value="F:heme binding"/>
    <property type="evidence" value="ECO:0007669"/>
    <property type="project" value="InterPro"/>
</dbReference>
<dbReference type="Gene3D" id="1.10.630.10">
    <property type="entry name" value="Cytochrome P450"/>
    <property type="match status" value="1"/>
</dbReference>
<feature type="non-terminal residue" evidence="5">
    <location>
        <position position="1"/>
    </location>
</feature>
<sequence length="363" mass="41598">MIGPHDELYPKNFLKLQGGKKKNDEFDMEAYVMPNAPIDRGVPLKAFAVPRDVIERHAGFLLFEKLPNSVFHSNFPPGPTGLPIFGYLPFLSEELHLDLIELGKKYGDVFSLPLGSQNFVILHGADAIKEAFAKPELLGRPPNADLEIVNRFSPFFSSDVHAWKEQRRFVVQAMKDLGLGRTKIEADIMEEIHYFLEVLNNKKGQPIDVKMPLSPSMSNNISALIFGKRYEYHDQDRQMLDRNLEQAQESFGLISLYTLFPWIRYIPFAMKFLKVNKSVEAADNIKRFFKNEINKHSKSLDPKNIRDFIDSYLVEMKSQQKQNTKTTFNDERLRSNVIDISLGLEVKLSEHPSCDLCTAGCNR</sequence>
<dbReference type="PANTHER" id="PTHR24300:SF403">
    <property type="entry name" value="CYTOCHROME P450 306A1"/>
    <property type="match status" value="1"/>
</dbReference>
<dbReference type="InterPro" id="IPR001128">
    <property type="entry name" value="Cyt_P450"/>
</dbReference>
<dbReference type="Pfam" id="PF00067">
    <property type="entry name" value="p450"/>
    <property type="match status" value="1"/>
</dbReference>
<comment type="caution">
    <text evidence="5">The sequence shown here is derived from an EMBL/GenBank/DDBJ whole genome shotgun (WGS) entry which is preliminary data.</text>
</comment>
<dbReference type="GO" id="GO:0005737">
    <property type="term" value="C:cytoplasm"/>
    <property type="evidence" value="ECO:0007669"/>
    <property type="project" value="TreeGrafter"/>
</dbReference>
<dbReference type="InterPro" id="IPR044925">
    <property type="entry name" value="His-Me_finger_sf"/>
</dbReference>